<comment type="caution">
    <text evidence="5">The sequence shown here is derived from an EMBL/GenBank/DDBJ whole genome shotgun (WGS) entry which is preliminary data.</text>
</comment>
<gene>
    <name evidence="5" type="ORF">KP509_21G039400</name>
</gene>
<dbReference type="OrthoDB" id="1864232at2759"/>
<dbReference type="Gene3D" id="2.40.480.10">
    <property type="entry name" value="Allene oxide cyclase-like"/>
    <property type="match status" value="1"/>
</dbReference>
<keyword evidence="4" id="KW-0052">Apoplast</keyword>
<evidence type="ECO:0000313" key="5">
    <source>
        <dbReference type="EMBL" id="KAH7315200.1"/>
    </source>
</evidence>
<dbReference type="InterPro" id="IPR044859">
    <property type="entry name" value="Allene_oxi_cyc_Dirigent"/>
</dbReference>
<dbReference type="AlphaFoldDB" id="A0A8T2SB20"/>
<comment type="subunit">
    <text evidence="2 4">Homodimer.</text>
</comment>
<keyword evidence="4" id="KW-0732">Signal</keyword>
<protein>
    <recommendedName>
        <fullName evidence="4">Dirigent protein</fullName>
    </recommendedName>
</protein>
<name>A0A8T2SB20_CERRI</name>
<dbReference type="Pfam" id="PF03018">
    <property type="entry name" value="Dirigent"/>
    <property type="match status" value="1"/>
</dbReference>
<dbReference type="InterPro" id="IPR004265">
    <property type="entry name" value="Dirigent"/>
</dbReference>
<proteinExistence type="inferred from homology"/>
<comment type="subcellular location">
    <subcellularLocation>
        <location evidence="4">Secreted</location>
        <location evidence="4">Extracellular space</location>
        <location evidence="4">Apoplast</location>
    </subcellularLocation>
</comment>
<keyword evidence="6" id="KW-1185">Reference proteome</keyword>
<accession>A0A8T2SB20</accession>
<evidence type="ECO:0000313" key="6">
    <source>
        <dbReference type="Proteomes" id="UP000825935"/>
    </source>
</evidence>
<dbReference type="EMBL" id="CM035426">
    <property type="protein sequence ID" value="KAH7315200.1"/>
    <property type="molecule type" value="Genomic_DNA"/>
</dbReference>
<evidence type="ECO:0000256" key="3">
    <source>
        <dbReference type="ARBA" id="ARBA00022525"/>
    </source>
</evidence>
<comment type="function">
    <text evidence="4">Dirigent proteins impart stereoselectivity on the phenoxy radical-coupling reaction, yielding optically active lignans from two molecules of coniferyl alcohol in the biosynthesis of lignans, flavonolignans, and alkaloids and thus plays a central role in plant secondary metabolism.</text>
</comment>
<dbReference type="Proteomes" id="UP000825935">
    <property type="component" value="Chromosome 21"/>
</dbReference>
<comment type="similarity">
    <text evidence="1 4">Belongs to the plant dirigent protein family.</text>
</comment>
<sequence>MAFTMLTTAFLIFLLGSGTWAVEAHPPRLLKYYLQQQFGVNELVMVPAARAAVNGTAAGFGLEVVYEFLMTKKASPQSTVLGYVRGTAIVVNNTVGGNTFFVQNVIHYDSGSRRGTLSQQGEAIFENSPWEFAITGGTGIFRNAHGYNVGRFISATPTPNGTIITTYYEANLSYFQP</sequence>
<dbReference type="GO" id="GO:0009699">
    <property type="term" value="P:phenylpropanoid biosynthetic process"/>
    <property type="evidence" value="ECO:0007669"/>
    <property type="project" value="UniProtKB-ARBA"/>
</dbReference>
<feature type="signal peptide" evidence="4">
    <location>
        <begin position="1"/>
        <end position="24"/>
    </location>
</feature>
<dbReference type="GO" id="GO:0048046">
    <property type="term" value="C:apoplast"/>
    <property type="evidence" value="ECO:0007669"/>
    <property type="project" value="UniProtKB-SubCell"/>
</dbReference>
<feature type="chain" id="PRO_5035962735" description="Dirigent protein" evidence="4">
    <location>
        <begin position="25"/>
        <end position="177"/>
    </location>
</feature>
<organism evidence="5 6">
    <name type="scientific">Ceratopteris richardii</name>
    <name type="common">Triangle waterfern</name>
    <dbReference type="NCBI Taxonomy" id="49495"/>
    <lineage>
        <taxon>Eukaryota</taxon>
        <taxon>Viridiplantae</taxon>
        <taxon>Streptophyta</taxon>
        <taxon>Embryophyta</taxon>
        <taxon>Tracheophyta</taxon>
        <taxon>Polypodiopsida</taxon>
        <taxon>Polypodiidae</taxon>
        <taxon>Polypodiales</taxon>
        <taxon>Pteridineae</taxon>
        <taxon>Pteridaceae</taxon>
        <taxon>Parkerioideae</taxon>
        <taxon>Ceratopteris</taxon>
    </lineage>
</organism>
<keyword evidence="3 4" id="KW-0964">Secreted</keyword>
<evidence type="ECO:0000256" key="4">
    <source>
        <dbReference type="RuleBase" id="RU363099"/>
    </source>
</evidence>
<evidence type="ECO:0000256" key="2">
    <source>
        <dbReference type="ARBA" id="ARBA00011738"/>
    </source>
</evidence>
<reference evidence="5" key="1">
    <citation type="submission" date="2021-08" db="EMBL/GenBank/DDBJ databases">
        <title>WGS assembly of Ceratopteris richardii.</title>
        <authorList>
            <person name="Marchant D.B."/>
            <person name="Chen G."/>
            <person name="Jenkins J."/>
            <person name="Shu S."/>
            <person name="Leebens-Mack J."/>
            <person name="Grimwood J."/>
            <person name="Schmutz J."/>
            <person name="Soltis P."/>
            <person name="Soltis D."/>
            <person name="Chen Z.-H."/>
        </authorList>
    </citation>
    <scope>NUCLEOTIDE SEQUENCE</scope>
    <source>
        <strain evidence="5">Whitten #5841</strain>
        <tissue evidence="5">Leaf</tissue>
    </source>
</reference>
<evidence type="ECO:0000256" key="1">
    <source>
        <dbReference type="ARBA" id="ARBA00010746"/>
    </source>
</evidence>